<name>A6VN48_ACTSZ</name>
<dbReference type="OrthoDB" id="5739292at2"/>
<dbReference type="AlphaFoldDB" id="A6VN48"/>
<dbReference type="KEGG" id="asu:Asuc_1029"/>
<sequence length="122" mass="14132">MDFRFTSLQGHIVAQCSMEHIALANWFNTEVRLNSPLISTALAETVKAKNYNGAQETRLIGTEYSLFIRADEVVIKANNLCIADNQERELEQNFHYYDAESIAFCGLEDFEHFLRSYQDFIR</sequence>
<accession>A6VN48</accession>
<gene>
    <name evidence="2" type="ordered locus">Asuc_1029</name>
</gene>
<keyword evidence="3" id="KW-1185">Reference proteome</keyword>
<dbReference type="STRING" id="339671.Asuc_1029"/>
<dbReference type="Pfam" id="PF06062">
    <property type="entry name" value="UPF0231"/>
    <property type="match status" value="1"/>
</dbReference>
<organism evidence="2 3">
    <name type="scientific">Actinobacillus succinogenes (strain ATCC 55618 / DSM 22257 / CCUG 43843 / 130Z)</name>
    <dbReference type="NCBI Taxonomy" id="339671"/>
    <lineage>
        <taxon>Bacteria</taxon>
        <taxon>Pseudomonadati</taxon>
        <taxon>Pseudomonadota</taxon>
        <taxon>Gammaproteobacteria</taxon>
        <taxon>Pasteurellales</taxon>
        <taxon>Pasteurellaceae</taxon>
        <taxon>Actinobacillus</taxon>
    </lineage>
</organism>
<protein>
    <submittedName>
        <fullName evidence="2">Uncharacterized conserved protein UCP006287</fullName>
    </submittedName>
</protein>
<evidence type="ECO:0000313" key="3">
    <source>
        <dbReference type="Proteomes" id="UP000001114"/>
    </source>
</evidence>
<dbReference type="EMBL" id="CP000746">
    <property type="protein sequence ID" value="ABR74395.1"/>
    <property type="molecule type" value="Genomic_DNA"/>
</dbReference>
<dbReference type="PIRSF" id="PIRSF006287">
    <property type="entry name" value="UCP006287"/>
    <property type="match status" value="1"/>
</dbReference>
<comment type="similarity">
    <text evidence="1">Belongs to the UPF0231 family.</text>
</comment>
<dbReference type="Proteomes" id="UP000001114">
    <property type="component" value="Chromosome"/>
</dbReference>
<dbReference type="RefSeq" id="WP_012072772.1">
    <property type="nucleotide sequence ID" value="NC_009655.1"/>
</dbReference>
<evidence type="ECO:0000313" key="2">
    <source>
        <dbReference type="EMBL" id="ABR74395.1"/>
    </source>
</evidence>
<dbReference type="InterPro" id="IPR008249">
    <property type="entry name" value="UPF0231"/>
</dbReference>
<dbReference type="HOGENOM" id="CLU_139226_0_0_6"/>
<proteinExistence type="inferred from homology"/>
<dbReference type="NCBIfam" id="NF003575">
    <property type="entry name" value="PRK05248.1-2"/>
    <property type="match status" value="1"/>
</dbReference>
<dbReference type="eggNOG" id="COG3112">
    <property type="taxonomic scope" value="Bacteria"/>
</dbReference>
<evidence type="ECO:0000256" key="1">
    <source>
        <dbReference type="ARBA" id="ARBA00005367"/>
    </source>
</evidence>
<reference evidence="3" key="1">
    <citation type="journal article" date="2010" name="BMC Genomics">
        <title>A genomic perspective on the potential of Actinobacillus succinogenes for industrial succinate production.</title>
        <authorList>
            <person name="McKinlay J.B."/>
            <person name="Laivenieks M."/>
            <person name="Schindler B.D."/>
            <person name="McKinlay A.A."/>
            <person name="Siddaramappa S."/>
            <person name="Challacombe J.F."/>
            <person name="Lowry S.R."/>
            <person name="Clum A."/>
            <person name="Lapidus A.L."/>
            <person name="Burkhart K.B."/>
            <person name="Harkins V."/>
            <person name="Vieille C."/>
        </authorList>
    </citation>
    <scope>NUCLEOTIDE SEQUENCE [LARGE SCALE GENOMIC DNA]</scope>
    <source>
        <strain evidence="3">ATCC 55618 / DSM 22257 / CCUG 43843 / 130Z</strain>
    </source>
</reference>